<keyword evidence="3" id="KW-1185">Reference proteome</keyword>
<sequence length="69" mass="8065">MFQLLTNFSAGELFKRQLPVFLAAFVIAEMFYKFHSFTLECAAFLVTWFVLDAALHLLIRPRPPHRTPH</sequence>
<keyword evidence="1" id="KW-0812">Transmembrane</keyword>
<gene>
    <name evidence="2" type="ORF">F0Q34_21080</name>
</gene>
<reference evidence="2 3" key="1">
    <citation type="journal article" date="2015" name="Int. J. Syst. Evol. Microbiol.">
        <title>Roseomonas oryzae sp. nov., isolated from paddy rhizosphere soil.</title>
        <authorList>
            <person name="Ramaprasad E.V."/>
            <person name="Sasikala Ch."/>
            <person name="Ramana Ch.V."/>
        </authorList>
    </citation>
    <scope>NUCLEOTIDE SEQUENCE [LARGE SCALE GENOMIC DNA]</scope>
    <source>
        <strain evidence="2 3">KCTC 42542</strain>
    </source>
</reference>
<dbReference type="EMBL" id="VUKA01000042">
    <property type="protein sequence ID" value="KAA2211249.1"/>
    <property type="molecule type" value="Genomic_DNA"/>
</dbReference>
<name>A0A5B2TAJ4_9PROT</name>
<evidence type="ECO:0000313" key="3">
    <source>
        <dbReference type="Proteomes" id="UP000322110"/>
    </source>
</evidence>
<dbReference type="AlphaFoldDB" id="A0A5B2TAJ4"/>
<proteinExistence type="predicted"/>
<accession>A0A5B2TAJ4</accession>
<keyword evidence="1" id="KW-1133">Transmembrane helix</keyword>
<dbReference type="OrthoDB" id="1496142at2"/>
<feature type="transmembrane region" description="Helical" evidence="1">
    <location>
        <begin position="41"/>
        <end position="59"/>
    </location>
</feature>
<evidence type="ECO:0000256" key="1">
    <source>
        <dbReference type="SAM" id="Phobius"/>
    </source>
</evidence>
<keyword evidence="1" id="KW-0472">Membrane</keyword>
<organism evidence="2 3">
    <name type="scientific">Teichococcus oryzae</name>
    <dbReference type="NCBI Taxonomy" id="1608942"/>
    <lineage>
        <taxon>Bacteria</taxon>
        <taxon>Pseudomonadati</taxon>
        <taxon>Pseudomonadota</taxon>
        <taxon>Alphaproteobacteria</taxon>
        <taxon>Acetobacterales</taxon>
        <taxon>Roseomonadaceae</taxon>
        <taxon>Roseomonas</taxon>
    </lineage>
</organism>
<comment type="caution">
    <text evidence="2">The sequence shown here is derived from an EMBL/GenBank/DDBJ whole genome shotgun (WGS) entry which is preliminary data.</text>
</comment>
<feature type="transmembrane region" description="Helical" evidence="1">
    <location>
        <begin position="18"/>
        <end position="35"/>
    </location>
</feature>
<evidence type="ECO:0000313" key="2">
    <source>
        <dbReference type="EMBL" id="KAA2211249.1"/>
    </source>
</evidence>
<dbReference type="RefSeq" id="WP_149814350.1">
    <property type="nucleotide sequence ID" value="NZ_VUKA01000042.1"/>
</dbReference>
<protein>
    <submittedName>
        <fullName evidence="2">Uncharacterized protein</fullName>
    </submittedName>
</protein>
<dbReference type="Proteomes" id="UP000322110">
    <property type="component" value="Unassembled WGS sequence"/>
</dbReference>